<dbReference type="OrthoDB" id="2937128at2"/>
<dbReference type="Gene3D" id="1.10.10.10">
    <property type="entry name" value="Winged helix-like DNA-binding domain superfamily/Winged helix DNA-binding domain"/>
    <property type="match status" value="1"/>
</dbReference>
<evidence type="ECO:0000256" key="4">
    <source>
        <dbReference type="ARBA" id="ARBA00023125"/>
    </source>
</evidence>
<keyword evidence="6" id="KW-0472">Membrane</keyword>
<dbReference type="GO" id="GO:0006352">
    <property type="term" value="P:DNA-templated transcription initiation"/>
    <property type="evidence" value="ECO:0007669"/>
    <property type="project" value="InterPro"/>
</dbReference>
<dbReference type="SUPFAM" id="SSF88659">
    <property type="entry name" value="Sigma3 and sigma4 domains of RNA polymerase sigma factors"/>
    <property type="match status" value="1"/>
</dbReference>
<dbReference type="Gene3D" id="1.10.1740.10">
    <property type="match status" value="1"/>
</dbReference>
<organism evidence="8 9">
    <name type="scientific">Cytobacillus depressus</name>
    <dbReference type="NCBI Taxonomy" id="1602942"/>
    <lineage>
        <taxon>Bacteria</taxon>
        <taxon>Bacillati</taxon>
        <taxon>Bacillota</taxon>
        <taxon>Bacilli</taxon>
        <taxon>Bacillales</taxon>
        <taxon>Bacillaceae</taxon>
        <taxon>Cytobacillus</taxon>
    </lineage>
</organism>
<comment type="caution">
    <text evidence="8">The sequence shown here is derived from an EMBL/GenBank/DDBJ whole genome shotgun (WGS) entry which is preliminary data.</text>
</comment>
<reference evidence="8 9" key="1">
    <citation type="journal article" date="2016" name="Antonie Van Leeuwenhoek">
        <title>Bacillus depressus sp. nov., isolated from soil of a sunflower field.</title>
        <authorList>
            <person name="Wei X."/>
            <person name="Xin D."/>
            <person name="Xin Y."/>
            <person name="Zhang H."/>
            <person name="Wang T."/>
            <person name="Zhang J."/>
        </authorList>
    </citation>
    <scope>NUCLEOTIDE SEQUENCE [LARGE SCALE GENOMIC DNA]</scope>
    <source>
        <strain evidence="8 9">BZ1</strain>
    </source>
</reference>
<keyword evidence="6" id="KW-1133">Transmembrane helix</keyword>
<dbReference type="GO" id="GO:0003677">
    <property type="term" value="F:DNA binding"/>
    <property type="evidence" value="ECO:0007669"/>
    <property type="project" value="UniProtKB-KW"/>
</dbReference>
<feature type="transmembrane region" description="Helical" evidence="6">
    <location>
        <begin position="265"/>
        <end position="289"/>
    </location>
</feature>
<evidence type="ECO:0000256" key="2">
    <source>
        <dbReference type="ARBA" id="ARBA00023015"/>
    </source>
</evidence>
<dbReference type="SUPFAM" id="SSF88946">
    <property type="entry name" value="Sigma2 domain of RNA polymerase sigma factors"/>
    <property type="match status" value="1"/>
</dbReference>
<evidence type="ECO:0000259" key="7">
    <source>
        <dbReference type="Pfam" id="PF13786"/>
    </source>
</evidence>
<dbReference type="PANTHER" id="PTHR43133">
    <property type="entry name" value="RNA POLYMERASE ECF-TYPE SIGMA FACTO"/>
    <property type="match status" value="1"/>
</dbReference>
<sequence length="695" mass="81155">MSKKGDVLMIPAKIDPISTTTIREKGVESIVDWFDQHQQSFYTLGWCYLSNQEQMEELFYRSIIQVQKEWPRLKGKAAFETWVTSIFIHNCRELSRDRSLPASEESEPRQGVFKALDQLQQDEKDAMVLTYVQGFSREDAAHLLQVSVGKMKELLFSGIQSIRNEMWSGTTFHGCREYQKDYLDYLERTMDRSKKIDLEVHIYHCQECQEDLATFQEVMLTMLDLPNNIEDVPVLARFMEKIKDRLKEKERHKQKQNKKRKKVRIAFASVFVLLVGIGYFAGAFTYLYYGWTEEDPQLRAFLQQGYGQRLNLEAESDGVKVKIKSVIADDLQTLVYYEIEDINEDSQYMVGYGDGVYVENEYEIMNYETYPTYYLPDLESELNNKEKNVFQGKMGLRPLKKDNGTIKLKITKLHRLIRDSSEQSRYWGLGDIEIKTGEWNFEIPVTKQPSIEYALGEETEIEGIPVRFDKLIIAPTATILQFGINHEKPEKRIEFLNFNNLEVNNNKVKAQMYGSSFVDSQQDMNWNTFQTNFDPLFGEKPEEVNIQFESAYLAFEDKKTIELDDTREYPQTFEYAGSTISIEKLEVGQSFDIVISNHEIMNRAYELLHFNIVSEDEKVPSGMEMNSEGVLVDKNGVEYAMNKAPFSYEEIEQPRYFQTVQSIRFHNNDAIPKNLEIYGYNTTRYLDDVVKISLE</sequence>
<evidence type="ECO:0000256" key="5">
    <source>
        <dbReference type="ARBA" id="ARBA00023163"/>
    </source>
</evidence>
<dbReference type="AlphaFoldDB" id="A0A6L3V4W9"/>
<evidence type="ECO:0000313" key="8">
    <source>
        <dbReference type="EMBL" id="KAB2336164.1"/>
    </source>
</evidence>
<evidence type="ECO:0000313" key="9">
    <source>
        <dbReference type="Proteomes" id="UP000481030"/>
    </source>
</evidence>
<dbReference type="EMBL" id="WBOS01000004">
    <property type="protein sequence ID" value="KAB2336164.1"/>
    <property type="molecule type" value="Genomic_DNA"/>
</dbReference>
<dbReference type="Proteomes" id="UP000481030">
    <property type="component" value="Unassembled WGS sequence"/>
</dbReference>
<comment type="similarity">
    <text evidence="1">Belongs to the sigma-70 factor family. ECF subfamily.</text>
</comment>
<evidence type="ECO:0000256" key="3">
    <source>
        <dbReference type="ARBA" id="ARBA00023082"/>
    </source>
</evidence>
<dbReference type="InterPro" id="IPR036388">
    <property type="entry name" value="WH-like_DNA-bd_sf"/>
</dbReference>
<feature type="domain" description="DUF4179" evidence="7">
    <location>
        <begin position="255"/>
        <end position="341"/>
    </location>
</feature>
<keyword evidence="4" id="KW-0238">DNA-binding</keyword>
<dbReference type="InterPro" id="IPR013325">
    <property type="entry name" value="RNA_pol_sigma_r2"/>
</dbReference>
<keyword evidence="2" id="KW-0805">Transcription regulation</keyword>
<keyword evidence="3" id="KW-0731">Sigma factor</keyword>
<evidence type="ECO:0000256" key="1">
    <source>
        <dbReference type="ARBA" id="ARBA00010641"/>
    </source>
</evidence>
<dbReference type="GO" id="GO:0016987">
    <property type="term" value="F:sigma factor activity"/>
    <property type="evidence" value="ECO:0007669"/>
    <property type="project" value="UniProtKB-KW"/>
</dbReference>
<dbReference type="PANTHER" id="PTHR43133:SF8">
    <property type="entry name" value="RNA POLYMERASE SIGMA FACTOR HI_1459-RELATED"/>
    <property type="match status" value="1"/>
</dbReference>
<evidence type="ECO:0000256" key="6">
    <source>
        <dbReference type="SAM" id="Phobius"/>
    </source>
</evidence>
<keyword evidence="9" id="KW-1185">Reference proteome</keyword>
<dbReference type="Pfam" id="PF13786">
    <property type="entry name" value="DUF4179"/>
    <property type="match status" value="1"/>
</dbReference>
<accession>A0A6L3V4W9</accession>
<proteinExistence type="inferred from homology"/>
<dbReference type="InterPro" id="IPR039425">
    <property type="entry name" value="RNA_pol_sigma-70-like"/>
</dbReference>
<keyword evidence="6" id="KW-0812">Transmembrane</keyword>
<gene>
    <name evidence="8" type="ORF">F7731_11740</name>
</gene>
<dbReference type="InterPro" id="IPR013324">
    <property type="entry name" value="RNA_pol_sigma_r3/r4-like"/>
</dbReference>
<protein>
    <submittedName>
        <fullName evidence="8">DUF4179 domain-containing protein</fullName>
    </submittedName>
</protein>
<dbReference type="InterPro" id="IPR025436">
    <property type="entry name" value="DUF4179"/>
</dbReference>
<name>A0A6L3V4W9_9BACI</name>
<dbReference type="Gene3D" id="2.60.40.1630">
    <property type="entry name" value="bacillus anthracis domain"/>
    <property type="match status" value="1"/>
</dbReference>
<keyword evidence="5" id="KW-0804">Transcription</keyword>